<dbReference type="InterPro" id="IPR000648">
    <property type="entry name" value="Oxysterol-bd"/>
</dbReference>
<feature type="compositionally biased region" description="Polar residues" evidence="9">
    <location>
        <begin position="18"/>
        <end position="27"/>
    </location>
</feature>
<dbReference type="GO" id="GO:0032541">
    <property type="term" value="C:cortical endoplasmic reticulum"/>
    <property type="evidence" value="ECO:0007669"/>
    <property type="project" value="TreeGrafter"/>
</dbReference>
<dbReference type="InterPro" id="IPR036028">
    <property type="entry name" value="SH3-like_dom_sf"/>
</dbReference>
<dbReference type="InterPro" id="IPR035716">
    <property type="entry name" value="Cortactin_SH3"/>
</dbReference>
<evidence type="ECO:0000256" key="5">
    <source>
        <dbReference type="ARBA" id="ARBA00023121"/>
    </source>
</evidence>
<dbReference type="Gene3D" id="1.10.287.2720">
    <property type="match status" value="1"/>
</dbReference>
<evidence type="ECO:0000259" key="10">
    <source>
        <dbReference type="PROSITE" id="PS50002"/>
    </source>
</evidence>
<keyword evidence="13" id="KW-1185">Reference proteome</keyword>
<name>A0A8S1CR01_9INSE</name>
<dbReference type="PROSITE" id="PS50003">
    <property type="entry name" value="PH_DOMAIN"/>
    <property type="match status" value="1"/>
</dbReference>
<feature type="region of interest" description="Disordered" evidence="9">
    <location>
        <begin position="1"/>
        <end position="45"/>
    </location>
</feature>
<dbReference type="Pfam" id="PF00169">
    <property type="entry name" value="PH"/>
    <property type="match status" value="1"/>
</dbReference>
<dbReference type="FunFam" id="2.40.160.120:FF:000004">
    <property type="entry name" value="Oxysterol-binding protein"/>
    <property type="match status" value="1"/>
</dbReference>
<feature type="region of interest" description="Disordered" evidence="9">
    <location>
        <begin position="748"/>
        <end position="786"/>
    </location>
</feature>
<evidence type="ECO:0000256" key="9">
    <source>
        <dbReference type="SAM" id="MobiDB-lite"/>
    </source>
</evidence>
<feature type="compositionally biased region" description="Basic and acidic residues" evidence="9">
    <location>
        <begin position="1176"/>
        <end position="1247"/>
    </location>
</feature>
<keyword evidence="5" id="KW-0446">Lipid-binding</keyword>
<dbReference type="PRINTS" id="PR00452">
    <property type="entry name" value="SH3DOMAIN"/>
</dbReference>
<comment type="similarity">
    <text evidence="1 7">Belongs to the OSBP family.</text>
</comment>
<feature type="compositionally biased region" description="Basic and acidic residues" evidence="9">
    <location>
        <begin position="751"/>
        <end position="761"/>
    </location>
</feature>
<evidence type="ECO:0000256" key="8">
    <source>
        <dbReference type="RuleBase" id="RU003845"/>
    </source>
</evidence>
<dbReference type="Gene3D" id="2.30.30.40">
    <property type="entry name" value="SH3 Domains"/>
    <property type="match status" value="1"/>
</dbReference>
<feature type="domain" description="PH" evidence="11">
    <location>
        <begin position="140"/>
        <end position="259"/>
    </location>
</feature>
<dbReference type="FunFam" id="1.10.287.2720:FF:000002">
    <property type="entry name" value="Oxysterol-binding protein"/>
    <property type="match status" value="1"/>
</dbReference>
<accession>A0A8S1CR01</accession>
<evidence type="ECO:0000256" key="6">
    <source>
        <dbReference type="PROSITE-ProRule" id="PRU00192"/>
    </source>
</evidence>
<dbReference type="Gene3D" id="2.30.29.30">
    <property type="entry name" value="Pleckstrin-homology domain (PH domain)/Phosphotyrosine-binding domain (PTB)"/>
    <property type="match status" value="1"/>
</dbReference>
<reference evidence="12 13" key="1">
    <citation type="submission" date="2020-04" db="EMBL/GenBank/DDBJ databases">
        <authorList>
            <person name="Alioto T."/>
            <person name="Alioto T."/>
            <person name="Gomez Garrido J."/>
        </authorList>
    </citation>
    <scope>NUCLEOTIDE SEQUENCE [LARGE SCALE GENOMIC DNA]</scope>
</reference>
<evidence type="ECO:0000256" key="3">
    <source>
        <dbReference type="ARBA" id="ARBA00022448"/>
    </source>
</evidence>
<dbReference type="InterPro" id="IPR003134">
    <property type="entry name" value="Hs1_Cortactin"/>
</dbReference>
<organism evidence="12 13">
    <name type="scientific">Cloeon dipterum</name>
    <dbReference type="NCBI Taxonomy" id="197152"/>
    <lineage>
        <taxon>Eukaryota</taxon>
        <taxon>Metazoa</taxon>
        <taxon>Ecdysozoa</taxon>
        <taxon>Arthropoda</taxon>
        <taxon>Hexapoda</taxon>
        <taxon>Insecta</taxon>
        <taxon>Pterygota</taxon>
        <taxon>Palaeoptera</taxon>
        <taxon>Ephemeroptera</taxon>
        <taxon>Pisciforma</taxon>
        <taxon>Baetidae</taxon>
        <taxon>Cloeon</taxon>
    </lineage>
</organism>
<evidence type="ECO:0000313" key="12">
    <source>
        <dbReference type="EMBL" id="CAB3367714.1"/>
    </source>
</evidence>
<dbReference type="SUPFAM" id="SSF50044">
    <property type="entry name" value="SH3-domain"/>
    <property type="match status" value="1"/>
</dbReference>
<dbReference type="GO" id="GO:0015485">
    <property type="term" value="F:cholesterol binding"/>
    <property type="evidence" value="ECO:0007669"/>
    <property type="project" value="TreeGrafter"/>
</dbReference>
<dbReference type="Gene3D" id="2.40.160.120">
    <property type="match status" value="1"/>
</dbReference>
<evidence type="ECO:0000256" key="1">
    <source>
        <dbReference type="ARBA" id="ARBA00008842"/>
    </source>
</evidence>
<feature type="region of interest" description="Disordered" evidence="9">
    <location>
        <begin position="1101"/>
        <end position="1264"/>
    </location>
</feature>
<dbReference type="PROSITE" id="PS01013">
    <property type="entry name" value="OSBP"/>
    <property type="match status" value="1"/>
</dbReference>
<keyword evidence="3 8" id="KW-0813">Transport</keyword>
<dbReference type="InterPro" id="IPR001849">
    <property type="entry name" value="PH_domain"/>
</dbReference>
<dbReference type="PANTHER" id="PTHR10972:SF102">
    <property type="entry name" value="OXYSTEROL-BINDING PROTEIN"/>
    <property type="match status" value="1"/>
</dbReference>
<dbReference type="FunFam" id="2.30.29.30:FF:000030">
    <property type="entry name" value="Oxysterol-binding protein"/>
    <property type="match status" value="1"/>
</dbReference>
<comment type="caution">
    <text evidence="12">The sequence shown here is derived from an EMBL/GenBank/DDBJ whole genome shotgun (WGS) entry which is preliminary data.</text>
</comment>
<dbReference type="Pfam" id="PF00018">
    <property type="entry name" value="SH3_1"/>
    <property type="match status" value="1"/>
</dbReference>
<feature type="compositionally biased region" description="Basic and acidic residues" evidence="9">
    <location>
        <begin position="316"/>
        <end position="327"/>
    </location>
</feature>
<dbReference type="PANTHER" id="PTHR10972">
    <property type="entry name" value="OXYSTEROL-BINDING PROTEIN-RELATED"/>
    <property type="match status" value="1"/>
</dbReference>
<feature type="domain" description="SH3" evidence="10">
    <location>
        <begin position="1261"/>
        <end position="1320"/>
    </location>
</feature>
<dbReference type="InterPro" id="IPR011993">
    <property type="entry name" value="PH-like_dom_sf"/>
</dbReference>
<evidence type="ECO:0000259" key="11">
    <source>
        <dbReference type="PROSITE" id="PS50003"/>
    </source>
</evidence>
<dbReference type="Gene3D" id="3.30.70.3490">
    <property type="match status" value="1"/>
</dbReference>
<dbReference type="Pfam" id="PF02218">
    <property type="entry name" value="HS1_rep"/>
    <property type="match status" value="4"/>
</dbReference>
<sequence>MASDRSSTGSQHHEPLTPSASNESSKVLLTAPGTPLSAADEKKMRRTSLQVMLTKATSGSSESLNHTNQPPAGGANNFLDATCLSVKSDSISPDKISIVYEGHESKLDRKESYKALRKNYRQEKKRVANELLSTLKDSSVIILADWLKVRGTLKSWTKLWCVLKPGLLLLYKSPKIKSSHWVGTVLLSNCNVIERPSKKDGFCFKLFHPMEQSIWAPRGPGKETMGAVVLPLPTAYLIFRANSQAAGKCWMDALELGLRCSSLLIRSSSGRDSTPQVQENNWDYEQHFVDQESSTMDNLKVDGHQHSASDSDTDSDGGKPDDGPHDDSDWEPEQTPYIENEEEEFGSAGEQTEELAEENKSLLWFLMKQVRPGMDLSKVVLPTFILEPRSFLDKLSDSYYHVDLLSQAVAEEDAFTRMKMVVRWYLSGFYKKPKGLKKPYNPILGECFRCSWKHHNGSVTFYLAEQVSHHPPVSAFYVTNRQEGFCISASILAKSKFYGNSTSAILDGTAVLSLLPRGEDYTITIPYAHCKGILMGTLTMEYGGKVNIECEKTGYKTEIEFKLKPLIRNMDPNMIAGRLKLGKETLATIDGYWDGEIKIKDKRTGEEQVFWSPTPDMRANRLKRCTVPLTHQCEFESERLWQHVSSAIHRDDQVAATEEKTVLEEAQRAAVKERKAKCEEWIPRYFEQDLITGQWVYRHSDLRPWDTRNDVFQYESDFVIQTKTRHKTPMIRTSSIVSVDPNSSIPLLSADVRESSRRRAADSISTSNDDNHSESSGSEGGLHHRQEKIRDALKPLEVLVVQQAEHMKRLDLKLEKISVVISKQQQQLQNGGSSVSQIAVCILLAGIVHAFFAWLLFCKIFNSEGLVSHICFNDDDDDAWETDPDFVNNVTEEEQRWGTSGGRTAGAIDMKQLIEETKQSDAQGKEKLLADGPKAAYGYGGKFGVQQDRMDKSAVGHDYTAPLNKHESQKDYASGFGGKFGVQADRQDKSAVGWDHVEQVQKHQSQKDYAVGFGGKFGVQADRQDKAAVGWEHHEQVQKHESQLDYSKGFGGKFGVQTDRVDKSAHTFEENAKLAPAYEKTKPDIGSAKPSNLRAKFEQLAKGNDDEVRQRAMEERKRREEREKRELEREQERKKREEEQAQEEEARQAERVRVEAERRALYDAEMAKAQAEQDENERVRKQSELAEKEAKERKEREERDRKEREEREERLAKQREEEEREKQRLREEQLERERLQEEERERQEQEITRQLQQQAEEDEEEDNVTATALYDYQAAADDEISFDPDDLITNIEMIDEGWWRGMCKGQFGLFPANYVQLNNHF</sequence>
<dbReference type="FunFam" id="2.30.30.40:FF:000398">
    <property type="entry name" value="Hematopoietic cell-specific Lyn substrate 1"/>
    <property type="match status" value="1"/>
</dbReference>
<dbReference type="CDD" id="cd13286">
    <property type="entry name" value="PH_OPR5_ORP8"/>
    <property type="match status" value="1"/>
</dbReference>
<dbReference type="InterPro" id="IPR018494">
    <property type="entry name" value="Oxysterol-bd_CS"/>
</dbReference>
<dbReference type="GO" id="GO:0005829">
    <property type="term" value="C:cytosol"/>
    <property type="evidence" value="ECO:0007669"/>
    <property type="project" value="TreeGrafter"/>
</dbReference>
<feature type="region of interest" description="Disordered" evidence="9">
    <location>
        <begin position="300"/>
        <end position="333"/>
    </location>
</feature>
<dbReference type="PROSITE" id="PS51090">
    <property type="entry name" value="CORTACTIN"/>
    <property type="match status" value="4"/>
</dbReference>
<dbReference type="SUPFAM" id="SSF144000">
    <property type="entry name" value="Oxysterol-binding protein-like"/>
    <property type="match status" value="1"/>
</dbReference>
<dbReference type="InterPro" id="IPR001452">
    <property type="entry name" value="SH3_domain"/>
</dbReference>
<dbReference type="Proteomes" id="UP000494165">
    <property type="component" value="Unassembled WGS sequence"/>
</dbReference>
<dbReference type="SUPFAM" id="SSF50729">
    <property type="entry name" value="PH domain-like"/>
    <property type="match status" value="1"/>
</dbReference>
<dbReference type="SMART" id="SM00326">
    <property type="entry name" value="SH3"/>
    <property type="match status" value="1"/>
</dbReference>
<dbReference type="CDD" id="cd11959">
    <property type="entry name" value="SH3_Cortactin"/>
    <property type="match status" value="1"/>
</dbReference>
<evidence type="ECO:0000256" key="7">
    <source>
        <dbReference type="RuleBase" id="RU003844"/>
    </source>
</evidence>
<dbReference type="Pfam" id="PF01237">
    <property type="entry name" value="Oxysterol_BP"/>
    <property type="match status" value="1"/>
</dbReference>
<keyword evidence="2 6" id="KW-0728">SH3 domain</keyword>
<feature type="compositionally biased region" description="Basic and acidic residues" evidence="9">
    <location>
        <begin position="300"/>
        <end position="309"/>
    </location>
</feature>
<protein>
    <recommendedName>
        <fullName evidence="8">Oxysterol-binding protein</fullName>
    </recommendedName>
</protein>
<feature type="compositionally biased region" description="Basic and acidic residues" evidence="9">
    <location>
        <begin position="1101"/>
        <end position="1166"/>
    </location>
</feature>
<feature type="compositionally biased region" description="Polar residues" evidence="9">
    <location>
        <begin position="1"/>
        <end position="10"/>
    </location>
</feature>
<keyword evidence="4 8" id="KW-0445">Lipid transport</keyword>
<dbReference type="EMBL" id="CADEPI010000033">
    <property type="protein sequence ID" value="CAB3367714.1"/>
    <property type="molecule type" value="Genomic_DNA"/>
</dbReference>
<dbReference type="SMART" id="SM00233">
    <property type="entry name" value="PH"/>
    <property type="match status" value="1"/>
</dbReference>
<dbReference type="GO" id="GO:0016020">
    <property type="term" value="C:membrane"/>
    <property type="evidence" value="ECO:0007669"/>
    <property type="project" value="TreeGrafter"/>
</dbReference>
<evidence type="ECO:0000313" key="13">
    <source>
        <dbReference type="Proteomes" id="UP000494165"/>
    </source>
</evidence>
<dbReference type="OrthoDB" id="10053431at2759"/>
<dbReference type="InterPro" id="IPR037239">
    <property type="entry name" value="OSBP_sf"/>
</dbReference>
<dbReference type="GO" id="GO:0006869">
    <property type="term" value="P:lipid transport"/>
    <property type="evidence" value="ECO:0007669"/>
    <property type="project" value="UniProtKB-KW"/>
</dbReference>
<dbReference type="PROSITE" id="PS50002">
    <property type="entry name" value="SH3"/>
    <property type="match status" value="1"/>
</dbReference>
<evidence type="ECO:0000256" key="4">
    <source>
        <dbReference type="ARBA" id="ARBA00023055"/>
    </source>
</evidence>
<proteinExistence type="inferred from homology"/>
<gene>
    <name evidence="12" type="ORF">CLODIP_2_CD11774</name>
</gene>
<evidence type="ECO:0000256" key="2">
    <source>
        <dbReference type="ARBA" id="ARBA00022443"/>
    </source>
</evidence>